<dbReference type="GeneID" id="116296262"/>
<dbReference type="PANTHER" id="PTHR11241">
    <property type="entry name" value="DEOXYURIDINE 5'-TRIPHOSPHATE NUCLEOTIDOHYDROLASE"/>
    <property type="match status" value="1"/>
</dbReference>
<comment type="catalytic activity">
    <reaction evidence="7 9">
        <text>dUTP + H2O = dUMP + diphosphate + H(+)</text>
        <dbReference type="Rhea" id="RHEA:10248"/>
        <dbReference type="ChEBI" id="CHEBI:15377"/>
        <dbReference type="ChEBI" id="CHEBI:15378"/>
        <dbReference type="ChEBI" id="CHEBI:33019"/>
        <dbReference type="ChEBI" id="CHEBI:61555"/>
        <dbReference type="ChEBI" id="CHEBI:246422"/>
        <dbReference type="EC" id="3.6.1.23"/>
    </reaction>
</comment>
<dbReference type="InterPro" id="IPR033704">
    <property type="entry name" value="dUTPase_trimeric"/>
</dbReference>
<evidence type="ECO:0000256" key="2">
    <source>
        <dbReference type="ARBA" id="ARBA00005142"/>
    </source>
</evidence>
<comment type="function">
    <text evidence="8">Catalyzes the cleavage of 2'-deoxyuridine 5'-triphosphate (dUTP) into 2'-deoxyuridine 5'-monophosphate (dUMP) and inorganic pyrophosphate and through its action efficiently prevents uracil misincorporation into DNA and at the same time provides dUMP, the substrate for de novo thymidylate biosynthesis. Inhibits peroxisome proliferator-activated receptor (PPAR) activity by binding of its N-terminal to PPAR, preventing the latter's dimerization with retinoid X receptor. Essential for embryonic development.</text>
</comment>
<evidence type="ECO:0000259" key="11">
    <source>
        <dbReference type="Pfam" id="PF00692"/>
    </source>
</evidence>
<evidence type="ECO:0000313" key="13">
    <source>
        <dbReference type="RefSeq" id="XP_031560124.1"/>
    </source>
</evidence>
<dbReference type="InterPro" id="IPR036157">
    <property type="entry name" value="dUTPase-like_sf"/>
</dbReference>
<dbReference type="OrthoDB" id="419889at2759"/>
<comment type="similarity">
    <text evidence="3 9">Belongs to the dUTPase family.</text>
</comment>
<dbReference type="Proteomes" id="UP000515163">
    <property type="component" value="Unplaced"/>
</dbReference>
<dbReference type="InterPro" id="IPR028119">
    <property type="entry name" value="Snapin/Pallidin/Snn1"/>
</dbReference>
<keyword evidence="4 9" id="KW-0378">Hydrolase</keyword>
<dbReference type="Pfam" id="PF00692">
    <property type="entry name" value="dUTPase"/>
    <property type="match status" value="1"/>
</dbReference>
<comment type="pathway">
    <text evidence="2 9">Pyrimidine metabolism; dUMP biosynthesis; dUMP from dCTP (dUTP route): step 2/2.</text>
</comment>
<feature type="coiled-coil region" evidence="10">
    <location>
        <begin position="108"/>
        <end position="156"/>
    </location>
</feature>
<dbReference type="UniPathway" id="UPA00610">
    <property type="reaction ID" value="UER00666"/>
</dbReference>
<evidence type="ECO:0000256" key="9">
    <source>
        <dbReference type="RuleBase" id="RU367024"/>
    </source>
</evidence>
<organism evidence="12 13">
    <name type="scientific">Actinia tenebrosa</name>
    <name type="common">Australian red waratah sea anemone</name>
    <dbReference type="NCBI Taxonomy" id="6105"/>
    <lineage>
        <taxon>Eukaryota</taxon>
        <taxon>Metazoa</taxon>
        <taxon>Cnidaria</taxon>
        <taxon>Anthozoa</taxon>
        <taxon>Hexacorallia</taxon>
        <taxon>Actiniaria</taxon>
        <taxon>Actiniidae</taxon>
        <taxon>Actinia</taxon>
    </lineage>
</organism>
<evidence type="ECO:0000256" key="5">
    <source>
        <dbReference type="ARBA" id="ARBA00022842"/>
    </source>
</evidence>
<keyword evidence="12" id="KW-1185">Reference proteome</keyword>
<dbReference type="FunFam" id="2.70.40.10:FF:000004">
    <property type="entry name" value="Deoxyuridine triphosphatase"/>
    <property type="match status" value="1"/>
</dbReference>
<dbReference type="EC" id="3.6.1.23" evidence="9"/>
<dbReference type="GO" id="GO:0006226">
    <property type="term" value="P:dUMP biosynthetic process"/>
    <property type="evidence" value="ECO:0007669"/>
    <property type="project" value="UniProtKB-UniRule"/>
</dbReference>
<evidence type="ECO:0000256" key="8">
    <source>
        <dbReference type="ARBA" id="ARBA00057946"/>
    </source>
</evidence>
<evidence type="ECO:0000256" key="6">
    <source>
        <dbReference type="ARBA" id="ARBA00023080"/>
    </source>
</evidence>
<dbReference type="InterPro" id="IPR029054">
    <property type="entry name" value="dUTPase-like"/>
</dbReference>
<comment type="function">
    <text evidence="9">Involved in nucleotide metabolism via production of dUMP, the immediate precursor of thymidine nucleotides, and decreases the intracellular concentration of dUTP so that uracil cannot be incorporated into DNA.</text>
</comment>
<keyword evidence="10" id="KW-0175">Coiled coil</keyword>
<dbReference type="Gene3D" id="2.70.40.10">
    <property type="match status" value="1"/>
</dbReference>
<feature type="domain" description="dUTPase-like" evidence="11">
    <location>
        <begin position="190"/>
        <end position="316"/>
    </location>
</feature>
<reference evidence="13" key="1">
    <citation type="submission" date="2025-08" db="UniProtKB">
        <authorList>
            <consortium name="RefSeq"/>
        </authorList>
    </citation>
    <scope>IDENTIFICATION</scope>
    <source>
        <tissue evidence="13">Tentacle</tissue>
    </source>
</reference>
<feature type="coiled-coil region" evidence="10">
    <location>
        <begin position="14"/>
        <end position="41"/>
    </location>
</feature>
<sequence>MAAADFEGSVSQAIGEVDQEVEALEQEGKDMESLSKETEAAIEMLSTGVLSAFLPEMDNMKERMNELTKNQGVLIETMQQENAKFGESQEAKALIEIISQVKSYHSKLNRIHLEMEQINERVARLKRRAQKLKVQKEKEEKNKLDAKKREQEIERQLIAKPATDQEIGLYSCPKDADEVLYFKRLTQLAITPTRGSSHAAGYDLYSAYDVVIPASGKALVKTDIAVAIPEGCYGRVAPRSSLAWKHQIDVGAGVIDMDYRGNVGVVLFNLGQKDYEVHQGDRVAQLVVERISMPALVEVEDLDDTARGAGGYGSTGK</sequence>
<evidence type="ECO:0000256" key="4">
    <source>
        <dbReference type="ARBA" id="ARBA00022801"/>
    </source>
</evidence>
<evidence type="ECO:0000256" key="3">
    <source>
        <dbReference type="ARBA" id="ARBA00006581"/>
    </source>
</evidence>
<proteinExistence type="inferred from homology"/>
<dbReference type="Pfam" id="PF14712">
    <property type="entry name" value="Snapin_Pallidin"/>
    <property type="match status" value="1"/>
</dbReference>
<name>A0A6P8HUM0_ACTTE</name>
<dbReference type="PANTHER" id="PTHR11241:SF0">
    <property type="entry name" value="DEOXYURIDINE 5'-TRIPHOSPHATE NUCLEOTIDOHYDROLASE"/>
    <property type="match status" value="1"/>
</dbReference>
<dbReference type="InParanoid" id="A0A6P8HUM0"/>
<evidence type="ECO:0000256" key="7">
    <source>
        <dbReference type="ARBA" id="ARBA00047686"/>
    </source>
</evidence>
<dbReference type="CDD" id="cd07557">
    <property type="entry name" value="trimeric_dUTPase"/>
    <property type="match status" value="1"/>
</dbReference>
<dbReference type="KEGG" id="aten:116296262"/>
<dbReference type="GO" id="GO:0004170">
    <property type="term" value="F:dUTP diphosphatase activity"/>
    <property type="evidence" value="ECO:0007669"/>
    <property type="project" value="UniProtKB-UniRule"/>
</dbReference>
<dbReference type="InterPro" id="IPR008181">
    <property type="entry name" value="dUTPase"/>
</dbReference>
<keyword evidence="5 9" id="KW-0460">Magnesium</keyword>
<gene>
    <name evidence="13" type="primary">LOC116296262</name>
</gene>
<dbReference type="GO" id="GO:0000287">
    <property type="term" value="F:magnesium ion binding"/>
    <property type="evidence" value="ECO:0007669"/>
    <property type="project" value="UniProtKB-UniRule"/>
</dbReference>
<dbReference type="RefSeq" id="XP_031560124.1">
    <property type="nucleotide sequence ID" value="XM_031704264.1"/>
</dbReference>
<comment type="cofactor">
    <cofactor evidence="1 9">
        <name>Mg(2+)</name>
        <dbReference type="ChEBI" id="CHEBI:18420"/>
    </cofactor>
</comment>
<dbReference type="SUPFAM" id="SSF51283">
    <property type="entry name" value="dUTPase-like"/>
    <property type="match status" value="1"/>
</dbReference>
<evidence type="ECO:0000313" key="12">
    <source>
        <dbReference type="Proteomes" id="UP000515163"/>
    </source>
</evidence>
<accession>A0A6P8HUM0</accession>
<dbReference type="AlphaFoldDB" id="A0A6P8HUM0"/>
<dbReference type="GO" id="GO:0046081">
    <property type="term" value="P:dUTP catabolic process"/>
    <property type="evidence" value="ECO:0007669"/>
    <property type="project" value="UniProtKB-UniRule"/>
</dbReference>
<keyword evidence="6 9" id="KW-0546">Nucleotide metabolism</keyword>
<dbReference type="NCBIfam" id="NF001862">
    <property type="entry name" value="PRK00601.1"/>
    <property type="match status" value="1"/>
</dbReference>
<keyword evidence="9" id="KW-0479">Metal-binding</keyword>
<protein>
    <recommendedName>
        <fullName evidence="9">Deoxyuridine 5'-triphosphate nucleotidohydrolase</fullName>
        <shortName evidence="9">dUTPase</shortName>
        <ecNumber evidence="9">3.6.1.23</ecNumber>
    </recommendedName>
    <alternativeName>
        <fullName evidence="9">dUTP pyrophosphatase</fullName>
    </alternativeName>
</protein>
<evidence type="ECO:0000256" key="10">
    <source>
        <dbReference type="SAM" id="Coils"/>
    </source>
</evidence>
<evidence type="ECO:0000256" key="1">
    <source>
        <dbReference type="ARBA" id="ARBA00001946"/>
    </source>
</evidence>
<dbReference type="NCBIfam" id="TIGR00576">
    <property type="entry name" value="dut"/>
    <property type="match status" value="1"/>
</dbReference>